<dbReference type="PANTHER" id="PTHR35534:SF1">
    <property type="entry name" value="LARGE RIBOSOMAL SUBUNIT PROTEIN BL32"/>
    <property type="match status" value="1"/>
</dbReference>
<dbReference type="InterPro" id="IPR044957">
    <property type="entry name" value="Ribosomal_bL32_bact"/>
</dbReference>
<dbReference type="Pfam" id="PF01783">
    <property type="entry name" value="Ribosomal_L32p"/>
    <property type="match status" value="1"/>
</dbReference>
<evidence type="ECO:0000256" key="2">
    <source>
        <dbReference type="ARBA" id="ARBA00022980"/>
    </source>
</evidence>
<feature type="region of interest" description="Disordered" evidence="6">
    <location>
        <begin position="1"/>
        <end position="30"/>
    </location>
</feature>
<protein>
    <recommendedName>
        <fullName evidence="4 5">Large ribosomal subunit protein bL32</fullName>
    </recommendedName>
</protein>
<dbReference type="Proteomes" id="UP000233517">
    <property type="component" value="Unassembled WGS sequence"/>
</dbReference>
<organism evidence="7 8">
    <name type="scientific">Candidatus Falkowbacteria bacterium HGW-Falkowbacteria-1</name>
    <dbReference type="NCBI Taxonomy" id="2013768"/>
    <lineage>
        <taxon>Bacteria</taxon>
        <taxon>Candidatus Falkowiibacteriota</taxon>
    </lineage>
</organism>
<keyword evidence="2 5" id="KW-0689">Ribosomal protein</keyword>
<dbReference type="SUPFAM" id="SSF57829">
    <property type="entry name" value="Zn-binding ribosomal proteins"/>
    <property type="match status" value="1"/>
</dbReference>
<evidence type="ECO:0000256" key="6">
    <source>
        <dbReference type="SAM" id="MobiDB-lite"/>
    </source>
</evidence>
<name>A0A2N2E8K0_9BACT</name>
<comment type="similarity">
    <text evidence="1 5">Belongs to the bacterial ribosomal protein bL32 family.</text>
</comment>
<evidence type="ECO:0000313" key="7">
    <source>
        <dbReference type="EMBL" id="PKM91047.1"/>
    </source>
</evidence>
<dbReference type="InterPro" id="IPR002677">
    <property type="entry name" value="Ribosomal_bL32"/>
</dbReference>
<comment type="caution">
    <text evidence="7">The sequence shown here is derived from an EMBL/GenBank/DDBJ whole genome shotgun (WGS) entry which is preliminary data.</text>
</comment>
<proteinExistence type="inferred from homology"/>
<dbReference type="AlphaFoldDB" id="A0A2N2E8K0"/>
<accession>A0A2N2E8K0</accession>
<evidence type="ECO:0000256" key="4">
    <source>
        <dbReference type="ARBA" id="ARBA00035178"/>
    </source>
</evidence>
<evidence type="ECO:0000313" key="8">
    <source>
        <dbReference type="Proteomes" id="UP000233517"/>
    </source>
</evidence>
<dbReference type="PANTHER" id="PTHR35534">
    <property type="entry name" value="50S RIBOSOMAL PROTEIN L32"/>
    <property type="match status" value="1"/>
</dbReference>
<dbReference type="EMBL" id="PHAI01000003">
    <property type="protein sequence ID" value="PKM91047.1"/>
    <property type="molecule type" value="Genomic_DNA"/>
</dbReference>
<reference evidence="7 8" key="1">
    <citation type="journal article" date="2017" name="ISME J.">
        <title>Potential for microbial H2 and metal transformations associated with novel bacteria and archaea in deep terrestrial subsurface sediments.</title>
        <authorList>
            <person name="Hernsdorf A.W."/>
            <person name="Amano Y."/>
            <person name="Miyakawa K."/>
            <person name="Ise K."/>
            <person name="Suzuki Y."/>
            <person name="Anantharaman K."/>
            <person name="Probst A."/>
            <person name="Burstein D."/>
            <person name="Thomas B.C."/>
            <person name="Banfield J.F."/>
        </authorList>
    </citation>
    <scope>NUCLEOTIDE SEQUENCE [LARGE SCALE GENOMIC DNA]</scope>
    <source>
        <strain evidence="7">HGW-Falkowbacteria-1</strain>
    </source>
</reference>
<evidence type="ECO:0000256" key="1">
    <source>
        <dbReference type="ARBA" id="ARBA00008560"/>
    </source>
</evidence>
<gene>
    <name evidence="5" type="primary">rpmF</name>
    <name evidence="7" type="ORF">CVU82_03235</name>
</gene>
<dbReference type="HAMAP" id="MF_00340">
    <property type="entry name" value="Ribosomal_bL32"/>
    <property type="match status" value="1"/>
</dbReference>
<dbReference type="GO" id="GO:0003735">
    <property type="term" value="F:structural constituent of ribosome"/>
    <property type="evidence" value="ECO:0007669"/>
    <property type="project" value="InterPro"/>
</dbReference>
<evidence type="ECO:0000256" key="5">
    <source>
        <dbReference type="HAMAP-Rule" id="MF_00340"/>
    </source>
</evidence>
<sequence>MSVPKKRKTSSSTKQQRSHHSLKKQTLGSCPKCGQAVRPHIACSFCGTYKGKAVLKVENKVKNKK</sequence>
<keyword evidence="3 5" id="KW-0687">Ribonucleoprotein</keyword>
<evidence type="ECO:0000256" key="3">
    <source>
        <dbReference type="ARBA" id="ARBA00023274"/>
    </source>
</evidence>
<dbReference type="InterPro" id="IPR011332">
    <property type="entry name" value="Ribosomal_zn-bd"/>
</dbReference>
<dbReference type="NCBIfam" id="TIGR01031">
    <property type="entry name" value="rpmF_bact"/>
    <property type="match status" value="1"/>
</dbReference>
<dbReference type="GO" id="GO:0006412">
    <property type="term" value="P:translation"/>
    <property type="evidence" value="ECO:0007669"/>
    <property type="project" value="UniProtKB-UniRule"/>
</dbReference>
<dbReference type="GO" id="GO:0015934">
    <property type="term" value="C:large ribosomal subunit"/>
    <property type="evidence" value="ECO:0007669"/>
    <property type="project" value="InterPro"/>
</dbReference>